<reference evidence="13" key="1">
    <citation type="submission" date="2013-03" db="EMBL/GenBank/DDBJ databases">
        <authorList>
            <person name="Jeffery W."/>
            <person name="Warren W."/>
            <person name="Wilson R.K."/>
        </authorList>
    </citation>
    <scope>NUCLEOTIDE SEQUENCE</scope>
    <source>
        <strain evidence="13">female</strain>
    </source>
</reference>
<evidence type="ECO:0000256" key="8">
    <source>
        <dbReference type="ARBA" id="ARBA00023201"/>
    </source>
</evidence>
<dbReference type="PANTHER" id="PTHR11827:SF97">
    <property type="entry name" value="SLC12A10.3 SOLUTE CARRIER FAMILY 12 (SODIUM_POTASSIUM_CHLORIDE TRANSPORTERS), MEMBER 10, TANDEM DUPLICATE 3 ISOFORM X1-RELATED"/>
    <property type="match status" value="1"/>
</dbReference>
<evidence type="ECO:0000256" key="3">
    <source>
        <dbReference type="ARBA" id="ARBA00022448"/>
    </source>
</evidence>
<dbReference type="GO" id="GO:1990573">
    <property type="term" value="P:potassium ion import across plasma membrane"/>
    <property type="evidence" value="ECO:0007669"/>
    <property type="project" value="TreeGrafter"/>
</dbReference>
<protein>
    <submittedName>
        <fullName evidence="12">Solute carrier family 12 member 10, tandem duplicate 1</fullName>
    </submittedName>
</protein>
<reference evidence="13" key="2">
    <citation type="journal article" date="2014" name="Nat. Commun.">
        <title>The cavefish genome reveals candidate genes for eye loss.</title>
        <authorList>
            <person name="McGaugh S.E."/>
            <person name="Gross J.B."/>
            <person name="Aken B."/>
            <person name="Blin M."/>
            <person name="Borowsky R."/>
            <person name="Chalopin D."/>
            <person name="Hinaux H."/>
            <person name="Jeffery W.R."/>
            <person name="Keene A."/>
            <person name="Ma L."/>
            <person name="Minx P."/>
            <person name="Murphy D."/>
            <person name="O'Quin K.E."/>
            <person name="Retaux S."/>
            <person name="Rohner N."/>
            <person name="Searle S.M."/>
            <person name="Stahl B.A."/>
            <person name="Tabin C."/>
            <person name="Volff J.N."/>
            <person name="Yoshizawa M."/>
            <person name="Warren W.C."/>
        </authorList>
    </citation>
    <scope>NUCLEOTIDE SEQUENCE [LARGE SCALE GENOMIC DNA]</scope>
    <source>
        <strain evidence="13">female</strain>
    </source>
</reference>
<feature type="domain" description="Amino acid permease N-terminal" evidence="11">
    <location>
        <begin position="23"/>
        <end position="59"/>
    </location>
</feature>
<dbReference type="Proteomes" id="UP000018467">
    <property type="component" value="Unassembled WGS sequence"/>
</dbReference>
<feature type="transmembrane region" description="Helical" evidence="9">
    <location>
        <begin position="83"/>
        <end position="104"/>
    </location>
</feature>
<evidence type="ECO:0000256" key="4">
    <source>
        <dbReference type="ARBA" id="ARBA00022692"/>
    </source>
</evidence>
<evidence type="ECO:0000259" key="10">
    <source>
        <dbReference type="Pfam" id="PF00324"/>
    </source>
</evidence>
<proteinExistence type="inferred from homology"/>
<accession>A0A3B1JRW7</accession>
<feature type="transmembrane region" description="Helical" evidence="9">
    <location>
        <begin position="116"/>
        <end position="138"/>
    </location>
</feature>
<feature type="domain" description="Amino acid permease/ SLC12A" evidence="10">
    <location>
        <begin position="91"/>
        <end position="150"/>
    </location>
</feature>
<keyword evidence="7 9" id="KW-0472">Membrane</keyword>
<evidence type="ECO:0000313" key="13">
    <source>
        <dbReference type="Proteomes" id="UP000018467"/>
    </source>
</evidence>
<keyword evidence="6" id="KW-0915">Sodium</keyword>
<keyword evidence="13" id="KW-1185">Reference proteome</keyword>
<evidence type="ECO:0000256" key="2">
    <source>
        <dbReference type="ARBA" id="ARBA00010593"/>
    </source>
</evidence>
<dbReference type="Pfam" id="PF08403">
    <property type="entry name" value="AA_permease_N"/>
    <property type="match status" value="1"/>
</dbReference>
<reference evidence="12" key="4">
    <citation type="submission" date="2025-09" db="UniProtKB">
        <authorList>
            <consortium name="Ensembl"/>
        </authorList>
    </citation>
    <scope>IDENTIFICATION</scope>
</reference>
<evidence type="ECO:0000256" key="7">
    <source>
        <dbReference type="ARBA" id="ARBA00023136"/>
    </source>
</evidence>
<evidence type="ECO:0000313" key="12">
    <source>
        <dbReference type="Ensembl" id="ENSAMXP00000044486.1"/>
    </source>
</evidence>
<dbReference type="GO" id="GO:0008511">
    <property type="term" value="F:sodium:potassium:chloride symporter activity"/>
    <property type="evidence" value="ECO:0007669"/>
    <property type="project" value="TreeGrafter"/>
</dbReference>
<dbReference type="PANTHER" id="PTHR11827">
    <property type="entry name" value="SOLUTE CARRIER FAMILY 12, CATION COTRANSPORTERS"/>
    <property type="match status" value="1"/>
</dbReference>
<keyword evidence="8" id="KW-0739">Sodium transport</keyword>
<dbReference type="GO" id="GO:0016324">
    <property type="term" value="C:apical plasma membrane"/>
    <property type="evidence" value="ECO:0007669"/>
    <property type="project" value="TreeGrafter"/>
</dbReference>
<sequence length="534" mass="59866">METPGQQPDRRVTRQEGRRPSIYSTMDAVPNLEFYANATATGRLRRSRPSLETLRKVFEYPCVSDNAFILFSLFYYFFLNHDTFSTCLLRVRCMLNIWGVILFLRLSWITSQAGIILTWVIIFMSVLVTSVTCLSVSAISTNGKVSSGNYPPSFFLILIANIILSWWIHQRRAHYWRTITVTSLLLISLAGMEWESKVNASGVTRVSFSFPDPDTLLSCAHGHFQEQMISFSADIFVENLFPDWRGAEGNFFQMVRLTFTAIPKGTLMAIFGTTMTSFFLFPLSGACVLRDASGNLNDTCKLGWNFTKCEQSQTCPFGMSNSFQVLSLVSAFGPLILPVVFGKASLSSALAFLVSAPKVFQVKRQIYPYIGFFGKGYGKEQEPLRPTPLLPSLALAFILIGDCFHASITNSPGWRPSFKYYSKWTALFGSVISVVLMFLLTWWASHTFFLEVNWGSSVQAGTYNMALSYSVSLAGVEDHVKNSGKAKSIESTETGNVSLMICGDILMSGISQRNTDKLVKWLNCRKVRSFLHSR</sequence>
<name>A0A3B1JRW7_ASTMX</name>
<dbReference type="InterPro" id="IPR004842">
    <property type="entry name" value="SLC12A_fam"/>
</dbReference>
<dbReference type="InterPro" id="IPR013612">
    <property type="entry name" value="AA_permease_N"/>
</dbReference>
<dbReference type="InterPro" id="IPR004841">
    <property type="entry name" value="AA-permease/SLC12A_dom"/>
</dbReference>
<keyword evidence="4 9" id="KW-0812">Transmembrane</keyword>
<dbReference type="Bgee" id="ENSAMXG00000032416">
    <property type="expression patterns" value="Expressed in liver and 2 other cell types or tissues"/>
</dbReference>
<evidence type="ECO:0000259" key="11">
    <source>
        <dbReference type="Pfam" id="PF08403"/>
    </source>
</evidence>
<dbReference type="GO" id="GO:0006884">
    <property type="term" value="P:cell volume homeostasis"/>
    <property type="evidence" value="ECO:0007669"/>
    <property type="project" value="TreeGrafter"/>
</dbReference>
<dbReference type="AlphaFoldDB" id="A0A3B1JRW7"/>
<evidence type="ECO:0000256" key="6">
    <source>
        <dbReference type="ARBA" id="ARBA00023053"/>
    </source>
</evidence>
<evidence type="ECO:0000256" key="9">
    <source>
        <dbReference type="SAM" id="Phobius"/>
    </source>
</evidence>
<feature type="domain" description="Amino acid permease/ SLC12A" evidence="10">
    <location>
        <begin position="403"/>
        <end position="483"/>
    </location>
</feature>
<feature type="transmembrane region" description="Helical" evidence="9">
    <location>
        <begin position="267"/>
        <end position="289"/>
    </location>
</feature>
<feature type="transmembrane region" description="Helical" evidence="9">
    <location>
        <begin position="150"/>
        <end position="168"/>
    </location>
</feature>
<dbReference type="Pfam" id="PF00324">
    <property type="entry name" value="AA_permease"/>
    <property type="match status" value="3"/>
</dbReference>
<keyword evidence="3" id="KW-0813">Transport</keyword>
<evidence type="ECO:0000256" key="5">
    <source>
        <dbReference type="ARBA" id="ARBA00022989"/>
    </source>
</evidence>
<comment type="similarity">
    <text evidence="2">Belongs to the SLC12A transporter family.</text>
</comment>
<feature type="transmembrane region" description="Helical" evidence="9">
    <location>
        <begin position="57"/>
        <end position="77"/>
    </location>
</feature>
<evidence type="ECO:0000256" key="1">
    <source>
        <dbReference type="ARBA" id="ARBA00004651"/>
    </source>
</evidence>
<feature type="domain" description="Amino acid permease/ SLC12A" evidence="10">
    <location>
        <begin position="261"/>
        <end position="399"/>
    </location>
</feature>
<dbReference type="GO" id="GO:0055078">
    <property type="term" value="P:sodium ion homeostasis"/>
    <property type="evidence" value="ECO:0007669"/>
    <property type="project" value="TreeGrafter"/>
</dbReference>
<dbReference type="GeneTree" id="ENSGT00940000155044"/>
<keyword evidence="8" id="KW-0406">Ion transport</keyword>
<reference evidence="12" key="3">
    <citation type="submission" date="2025-08" db="UniProtKB">
        <authorList>
            <consortium name="Ensembl"/>
        </authorList>
    </citation>
    <scope>IDENTIFICATION</scope>
</reference>
<comment type="subcellular location">
    <subcellularLocation>
        <location evidence="1">Cell membrane</location>
        <topology evidence="1">Multi-pass membrane protein</topology>
    </subcellularLocation>
</comment>
<organism evidence="12 13">
    <name type="scientific">Astyanax mexicanus</name>
    <name type="common">Blind cave fish</name>
    <name type="synonym">Astyanax fasciatus mexicanus</name>
    <dbReference type="NCBI Taxonomy" id="7994"/>
    <lineage>
        <taxon>Eukaryota</taxon>
        <taxon>Metazoa</taxon>
        <taxon>Chordata</taxon>
        <taxon>Craniata</taxon>
        <taxon>Vertebrata</taxon>
        <taxon>Euteleostomi</taxon>
        <taxon>Actinopterygii</taxon>
        <taxon>Neopterygii</taxon>
        <taxon>Teleostei</taxon>
        <taxon>Ostariophysi</taxon>
        <taxon>Characiformes</taxon>
        <taxon>Characoidei</taxon>
        <taxon>Acestrorhamphidae</taxon>
        <taxon>Acestrorhamphinae</taxon>
        <taxon>Astyanax</taxon>
    </lineage>
</organism>
<dbReference type="Ensembl" id="ENSAMXT00000044803.1">
    <property type="protein sequence ID" value="ENSAMXP00000044486.1"/>
    <property type="gene ID" value="ENSAMXG00000032416.1"/>
</dbReference>
<dbReference type="GO" id="GO:0055075">
    <property type="term" value="P:potassium ion homeostasis"/>
    <property type="evidence" value="ECO:0007669"/>
    <property type="project" value="TreeGrafter"/>
</dbReference>
<keyword evidence="5 9" id="KW-1133">Transmembrane helix</keyword>
<dbReference type="GO" id="GO:0055064">
    <property type="term" value="P:chloride ion homeostasis"/>
    <property type="evidence" value="ECO:0007669"/>
    <property type="project" value="TreeGrafter"/>
</dbReference>
<feature type="transmembrane region" description="Helical" evidence="9">
    <location>
        <begin position="420"/>
        <end position="443"/>
    </location>
</feature>